<dbReference type="Gene3D" id="3.40.50.720">
    <property type="entry name" value="NAD(P)-binding Rossmann-like Domain"/>
    <property type="match status" value="1"/>
</dbReference>
<comment type="caution">
    <text evidence="2">The sequence shown here is derived from an EMBL/GenBank/DDBJ whole genome shotgun (WGS) entry which is preliminary data.</text>
</comment>
<dbReference type="AlphaFoldDB" id="A0AAX2CG93"/>
<dbReference type="Proteomes" id="UP000242164">
    <property type="component" value="Unassembled WGS sequence"/>
</dbReference>
<feature type="domain" description="THIF-type NAD/FAD binding fold" evidence="1">
    <location>
        <begin position="121"/>
        <end position="360"/>
    </location>
</feature>
<dbReference type="RefSeq" id="WP_012094109.1">
    <property type="nucleotide sequence ID" value="NZ_CP024096.1"/>
</dbReference>
<accession>A0AAX2CG93</accession>
<dbReference type="InterPro" id="IPR035985">
    <property type="entry name" value="Ubiquitin-activating_enz"/>
</dbReference>
<dbReference type="GO" id="GO:0061503">
    <property type="term" value="F:tRNA threonylcarbamoyladenosine dehydratase"/>
    <property type="evidence" value="ECO:0007669"/>
    <property type="project" value="TreeGrafter"/>
</dbReference>
<evidence type="ECO:0000313" key="3">
    <source>
        <dbReference type="Proteomes" id="UP000242164"/>
    </source>
</evidence>
<evidence type="ECO:0000259" key="1">
    <source>
        <dbReference type="Pfam" id="PF00899"/>
    </source>
</evidence>
<dbReference type="GO" id="GO:0008641">
    <property type="term" value="F:ubiquitin-like modifier activating enzyme activity"/>
    <property type="evidence" value="ECO:0007669"/>
    <property type="project" value="InterPro"/>
</dbReference>
<dbReference type="PANTHER" id="PTHR43267:SF1">
    <property type="entry name" value="TRNA THREONYLCARBAMOYLADENOSINE DEHYDRATASE"/>
    <property type="match status" value="1"/>
</dbReference>
<dbReference type="PANTHER" id="PTHR43267">
    <property type="entry name" value="TRNA THREONYLCARBAMOYLADENOSINE DEHYDRATASE"/>
    <property type="match status" value="1"/>
</dbReference>
<dbReference type="InterPro" id="IPR000594">
    <property type="entry name" value="ThiF_NAD_FAD-bd"/>
</dbReference>
<evidence type="ECO:0000313" key="2">
    <source>
        <dbReference type="EMBL" id="SCL91157.1"/>
    </source>
</evidence>
<dbReference type="SUPFAM" id="SSF69572">
    <property type="entry name" value="Activating enzymes of the ubiquitin-like proteins"/>
    <property type="match status" value="1"/>
</dbReference>
<organism evidence="2 3">
    <name type="scientific">Bacillus cytotoxicus</name>
    <dbReference type="NCBI Taxonomy" id="580165"/>
    <lineage>
        <taxon>Bacteria</taxon>
        <taxon>Bacillati</taxon>
        <taxon>Bacillota</taxon>
        <taxon>Bacilli</taxon>
        <taxon>Bacillales</taxon>
        <taxon>Bacillaceae</taxon>
        <taxon>Bacillus</taxon>
        <taxon>Bacillus cereus group</taxon>
    </lineage>
</organism>
<gene>
    <name evidence="2" type="ORF">BCB44BAC_01826</name>
</gene>
<dbReference type="GeneID" id="33896956"/>
<reference evidence="2 3" key="1">
    <citation type="submission" date="2016-08" db="EMBL/GenBank/DDBJ databases">
        <authorList>
            <person name="Loux V."/>
            <person name="Rue O."/>
        </authorList>
    </citation>
    <scope>NUCLEOTIDE SEQUENCE [LARGE SCALE GENOMIC DNA]</scope>
    <source>
        <strain evidence="2 3">AFSSA_08CEB44bac</strain>
    </source>
</reference>
<dbReference type="Gene3D" id="3.90.930.60">
    <property type="match status" value="1"/>
</dbReference>
<name>A0AAX2CG93_9BACI</name>
<proteinExistence type="predicted"/>
<sequence length="371" mass="41916">MLQNTSKPRIKLIHQVLYLNGRVRIGGGSQHAIEIEDPNQYFKPLIKLLNGSYTIEEISHQLSETFSYEEIIDSINLLAENGYIEDMNISPNESLSENDLERYSVNINFFNTLSHSKGMNGYDYQAVLKDSKVLVFGLGGIGSNICMALTELGVGHITAVDFDQIALSNLNRQVLYSTSTVGELKTKMAKKRIMDFNPDIKFDVIDCKVSSLNNVEDIIHQVNPDFVFCLADKPNGYIDFWINEVCVKKEIPMVGASIGCSIGTAYSVTPNCSCYQCRINHDLINSPELVEELEYIRNNEVNSPNGALGPSCMFFAYYLSYEYLRYTLKLGSLLTENKLFEINFTTFEQKYHDMPKLSDCSICNLKPLTLK</sequence>
<dbReference type="Pfam" id="PF00899">
    <property type="entry name" value="ThiF"/>
    <property type="match status" value="1"/>
</dbReference>
<dbReference type="InterPro" id="IPR045886">
    <property type="entry name" value="ThiF/MoeB/HesA"/>
</dbReference>
<dbReference type="EMBL" id="FMIK01000024">
    <property type="protein sequence ID" value="SCL91157.1"/>
    <property type="molecule type" value="Genomic_DNA"/>
</dbReference>
<dbReference type="GO" id="GO:0061504">
    <property type="term" value="P:cyclic threonylcarbamoyladenosine biosynthetic process"/>
    <property type="evidence" value="ECO:0007669"/>
    <property type="project" value="TreeGrafter"/>
</dbReference>
<protein>
    <submittedName>
        <fullName evidence="2">UBA/THIF-type NAD/FAD binding protein</fullName>
    </submittedName>
</protein>